<dbReference type="SUPFAM" id="SSF53756">
    <property type="entry name" value="UDP-Glycosyltransferase/glycogen phosphorylase"/>
    <property type="match status" value="1"/>
</dbReference>
<dbReference type="Pfam" id="PF00534">
    <property type="entry name" value="Glycos_transf_1"/>
    <property type="match status" value="1"/>
</dbReference>
<dbReference type="InterPro" id="IPR001296">
    <property type="entry name" value="Glyco_trans_1"/>
</dbReference>
<protein>
    <submittedName>
        <fullName evidence="2">Glycosyltransferase involved in cell wall bisynthesis</fullName>
    </submittedName>
</protein>
<proteinExistence type="predicted"/>
<reference evidence="2 3" key="1">
    <citation type="submission" date="2016-11" db="EMBL/GenBank/DDBJ databases">
        <authorList>
            <person name="Jaros S."/>
            <person name="Januszkiewicz K."/>
            <person name="Wedrychowicz H."/>
        </authorList>
    </citation>
    <scope>NUCLEOTIDE SEQUENCE [LARGE SCALE GENOMIC DNA]</scope>
    <source>
        <strain evidence="2 3">DSM 18119</strain>
    </source>
</reference>
<dbReference type="OrthoDB" id="9811239at2"/>
<name>A0A1M5FLA2_9BACT</name>
<dbReference type="PANTHER" id="PTHR12526:SF630">
    <property type="entry name" value="GLYCOSYLTRANSFERASE"/>
    <property type="match status" value="1"/>
</dbReference>
<evidence type="ECO:0000259" key="1">
    <source>
        <dbReference type="Pfam" id="PF00534"/>
    </source>
</evidence>
<gene>
    <name evidence="2" type="ORF">SAMN02745131_03878</name>
</gene>
<dbReference type="STRING" id="1121884.SAMN02745131_03878"/>
<keyword evidence="3" id="KW-1185">Reference proteome</keyword>
<keyword evidence="2" id="KW-0808">Transferase</keyword>
<organism evidence="2 3">
    <name type="scientific">Flavisolibacter ginsengisoli DSM 18119</name>
    <dbReference type="NCBI Taxonomy" id="1121884"/>
    <lineage>
        <taxon>Bacteria</taxon>
        <taxon>Pseudomonadati</taxon>
        <taxon>Bacteroidota</taxon>
        <taxon>Chitinophagia</taxon>
        <taxon>Chitinophagales</taxon>
        <taxon>Chitinophagaceae</taxon>
        <taxon>Flavisolibacter</taxon>
    </lineage>
</organism>
<sequence>MPSIFFISLMNGLPWGGSEELWYRSALYAAQKGWKVGCAVYHWKEKEQKLQLLEKAGCSIYWFPNEGRKKEKLADKIQYKLTKYRLKRFIKSLPVKDYDMVVINQGGFEIHTREWRNYWKYLDRYALLFHNYSKNEQWGSSKKKALENWVGKAYINLFASEQIRITMQQQLGISITNSATLINPITISPPANITPFPTKTGEYIFAMFAALETNRKAQDNLVKALSSDKWKKRPWQLRLYGEGKDRTELEKLVRENKLGNKVFLKGHTNNITQEIIAAHLILQITHQDAMPITVVEALAFSRPVIVSEVGDMPVWIIEEINGYISKDASIESIDATLEKAWNDRDRWPEMGKKSFEIFKEKYPAALEESFLKQLGF</sequence>
<evidence type="ECO:0000313" key="3">
    <source>
        <dbReference type="Proteomes" id="UP000184048"/>
    </source>
</evidence>
<feature type="domain" description="Glycosyl transferase family 1" evidence="1">
    <location>
        <begin position="198"/>
        <end position="352"/>
    </location>
</feature>
<dbReference type="AlphaFoldDB" id="A0A1M5FLA2"/>
<dbReference type="RefSeq" id="WP_072836995.1">
    <property type="nucleotide sequence ID" value="NZ_FQUU01000023.1"/>
</dbReference>
<dbReference type="EMBL" id="FQUU01000023">
    <property type="protein sequence ID" value="SHF92377.1"/>
    <property type="molecule type" value="Genomic_DNA"/>
</dbReference>
<dbReference type="PANTHER" id="PTHR12526">
    <property type="entry name" value="GLYCOSYLTRANSFERASE"/>
    <property type="match status" value="1"/>
</dbReference>
<dbReference type="Proteomes" id="UP000184048">
    <property type="component" value="Unassembled WGS sequence"/>
</dbReference>
<evidence type="ECO:0000313" key="2">
    <source>
        <dbReference type="EMBL" id="SHF92377.1"/>
    </source>
</evidence>
<accession>A0A1M5FLA2</accession>
<dbReference type="Gene3D" id="3.40.50.2000">
    <property type="entry name" value="Glycogen Phosphorylase B"/>
    <property type="match status" value="2"/>
</dbReference>
<dbReference type="GO" id="GO:0016757">
    <property type="term" value="F:glycosyltransferase activity"/>
    <property type="evidence" value="ECO:0007669"/>
    <property type="project" value="InterPro"/>
</dbReference>